<sequence>MALLRVIFDIAVVVIVLCLIGSVTLIGPVRLRELQVELRDRAREAAPAVGILLCVLILNALVRDATQELSWLIGWNITPLIRDIEGGFVIFIQSFATPFLTAYFSYIYVFGYVFLLVFPFIAYAALSDQDHLKSLLIAYTLNYGLGLICYIIFIAYGPRNSFDSGEVESLLYTVYPQFQFLTSTVNVNTNVFPSLHTSLSVTAALLAFHSRREYPIWFWLSIILATSVVISTMYLGIHWFLDVIAGTILAVVSVELGRRYVKYGSFRDSSSESQLSWPWS</sequence>
<evidence type="ECO:0000256" key="3">
    <source>
        <dbReference type="ARBA" id="ARBA00022989"/>
    </source>
</evidence>
<feature type="transmembrane region" description="Helical" evidence="5">
    <location>
        <begin position="45"/>
        <end position="62"/>
    </location>
</feature>
<feature type="transmembrane region" description="Helical" evidence="5">
    <location>
        <begin position="103"/>
        <end position="124"/>
    </location>
</feature>
<feature type="domain" description="Phosphatidic acid phosphatase type 2/haloperoxidase" evidence="6">
    <location>
        <begin position="132"/>
        <end position="258"/>
    </location>
</feature>
<evidence type="ECO:0000313" key="8">
    <source>
        <dbReference type="Proteomes" id="UP001203207"/>
    </source>
</evidence>
<dbReference type="PANTHER" id="PTHR31310:SF7">
    <property type="entry name" value="PA-PHOSPHATASE RELATED-FAMILY PROTEIN DDB_G0268928"/>
    <property type="match status" value="1"/>
</dbReference>
<evidence type="ECO:0000259" key="6">
    <source>
        <dbReference type="SMART" id="SM00014"/>
    </source>
</evidence>
<dbReference type="InterPro" id="IPR000326">
    <property type="entry name" value="PAP2/HPO"/>
</dbReference>
<dbReference type="Gene3D" id="1.20.144.10">
    <property type="entry name" value="Phosphatidic acid phosphatase type 2/haloperoxidase"/>
    <property type="match status" value="1"/>
</dbReference>
<dbReference type="CDD" id="cd03386">
    <property type="entry name" value="PAP2_Aur1_like"/>
    <property type="match status" value="1"/>
</dbReference>
<evidence type="ECO:0000256" key="5">
    <source>
        <dbReference type="SAM" id="Phobius"/>
    </source>
</evidence>
<keyword evidence="3 5" id="KW-1133">Transmembrane helix</keyword>
<dbReference type="InterPro" id="IPR052185">
    <property type="entry name" value="IPC_Synthase-Related"/>
</dbReference>
<keyword evidence="2 5" id="KW-0812">Transmembrane</keyword>
<keyword evidence="8" id="KW-1185">Reference proteome</keyword>
<dbReference type="InterPro" id="IPR036938">
    <property type="entry name" value="PAP2/HPO_sf"/>
</dbReference>
<gene>
    <name evidence="7" type="ORF">AArcSt2_01510</name>
</gene>
<feature type="transmembrane region" description="Helical" evidence="5">
    <location>
        <begin position="6"/>
        <end position="25"/>
    </location>
</feature>
<dbReference type="GO" id="GO:0016020">
    <property type="term" value="C:membrane"/>
    <property type="evidence" value="ECO:0007669"/>
    <property type="project" value="UniProtKB-SubCell"/>
</dbReference>
<evidence type="ECO:0000256" key="4">
    <source>
        <dbReference type="ARBA" id="ARBA00023136"/>
    </source>
</evidence>
<evidence type="ECO:0000256" key="2">
    <source>
        <dbReference type="ARBA" id="ARBA00022692"/>
    </source>
</evidence>
<dbReference type="EMBL" id="JAKRVX010000001">
    <property type="protein sequence ID" value="MCL9815614.1"/>
    <property type="molecule type" value="Genomic_DNA"/>
</dbReference>
<protein>
    <submittedName>
        <fullName evidence="7">Phosphatase PAP2 family protein</fullName>
    </submittedName>
</protein>
<dbReference type="AlphaFoldDB" id="A0AAE3FVW4"/>
<dbReference type="Pfam" id="PF14378">
    <property type="entry name" value="PAP2_3"/>
    <property type="match status" value="1"/>
</dbReference>
<dbReference type="RefSeq" id="WP_250582458.1">
    <property type="nucleotide sequence ID" value="NZ_JAKRVX010000001.1"/>
</dbReference>
<name>A0AAE3FVW4_9EURY</name>
<comment type="subcellular location">
    <subcellularLocation>
        <location evidence="1">Membrane</location>
        <topology evidence="1">Multi-pass membrane protein</topology>
    </subcellularLocation>
</comment>
<evidence type="ECO:0000313" key="7">
    <source>
        <dbReference type="EMBL" id="MCL9815614.1"/>
    </source>
</evidence>
<dbReference type="InterPro" id="IPR026841">
    <property type="entry name" value="Aur1/Ipt1"/>
</dbReference>
<feature type="transmembrane region" description="Helical" evidence="5">
    <location>
        <begin position="136"/>
        <end position="156"/>
    </location>
</feature>
<comment type="caution">
    <text evidence="7">The sequence shown here is derived from an EMBL/GenBank/DDBJ whole genome shotgun (WGS) entry which is preliminary data.</text>
</comment>
<reference evidence="7" key="1">
    <citation type="journal article" date="2022" name="Syst. Appl. Microbiol.">
        <title>Natronocalculus amylovorans gen. nov., sp. nov., and Natranaeroarchaeum aerophilus sp. nov., dominant culturable amylolytic natronoarchaea from hypersaline soda lakes in southwestern Siberia.</title>
        <authorList>
            <person name="Sorokin D.Y."/>
            <person name="Elcheninov A.G."/>
            <person name="Khizhniak T.V."/>
            <person name="Koenen M."/>
            <person name="Bale N.J."/>
            <person name="Damste J.S.S."/>
            <person name="Kublanov I.V."/>
        </authorList>
    </citation>
    <scope>NUCLEOTIDE SEQUENCE</scope>
    <source>
        <strain evidence="7">AArc-St2</strain>
    </source>
</reference>
<feature type="transmembrane region" description="Helical" evidence="5">
    <location>
        <begin position="243"/>
        <end position="261"/>
    </location>
</feature>
<accession>A0AAE3FVW4</accession>
<reference evidence="7" key="2">
    <citation type="submission" date="2022-02" db="EMBL/GenBank/DDBJ databases">
        <authorList>
            <person name="Elcheninov A.G."/>
            <person name="Sorokin D.Y."/>
            <person name="Kublanov I.V."/>
        </authorList>
    </citation>
    <scope>NUCLEOTIDE SEQUENCE</scope>
    <source>
        <strain evidence="7">AArc-St2</strain>
    </source>
</reference>
<organism evidence="7 8">
    <name type="scientific">Natronocalculus amylovorans</name>
    <dbReference type="NCBI Taxonomy" id="2917812"/>
    <lineage>
        <taxon>Archaea</taxon>
        <taxon>Methanobacteriati</taxon>
        <taxon>Methanobacteriota</taxon>
        <taxon>Stenosarchaea group</taxon>
        <taxon>Halobacteria</taxon>
        <taxon>Halobacteriales</taxon>
        <taxon>Haloferacaceae</taxon>
        <taxon>Natronocalculus</taxon>
    </lineage>
</organism>
<dbReference type="Proteomes" id="UP001203207">
    <property type="component" value="Unassembled WGS sequence"/>
</dbReference>
<dbReference type="PANTHER" id="PTHR31310">
    <property type="match status" value="1"/>
</dbReference>
<keyword evidence="4 5" id="KW-0472">Membrane</keyword>
<evidence type="ECO:0000256" key="1">
    <source>
        <dbReference type="ARBA" id="ARBA00004141"/>
    </source>
</evidence>
<feature type="transmembrane region" description="Helical" evidence="5">
    <location>
        <begin position="216"/>
        <end position="237"/>
    </location>
</feature>
<dbReference type="SMART" id="SM00014">
    <property type="entry name" value="acidPPc"/>
    <property type="match status" value="1"/>
</dbReference>
<proteinExistence type="predicted"/>
<dbReference type="SUPFAM" id="SSF48317">
    <property type="entry name" value="Acid phosphatase/Vanadium-dependent haloperoxidase"/>
    <property type="match status" value="1"/>
</dbReference>